<dbReference type="Proteomes" id="UP000249134">
    <property type="component" value="Chromosome 1"/>
</dbReference>
<dbReference type="InterPro" id="IPR024496">
    <property type="entry name" value="Spore_germ_GerPE"/>
</dbReference>
<dbReference type="KEGG" id="blen:NCTC4824_03002"/>
<dbReference type="Pfam" id="PF10970">
    <property type="entry name" value="GerPE"/>
    <property type="match status" value="1"/>
</dbReference>
<gene>
    <name evidence="1" type="primary">gerPE</name>
    <name evidence="1" type="ORF">NCTC4824_03002</name>
</gene>
<evidence type="ECO:0000313" key="2">
    <source>
        <dbReference type="Proteomes" id="UP000249134"/>
    </source>
</evidence>
<dbReference type="STRING" id="1348624.GCA_001591545_02050"/>
<name>A0A2X4W8D0_LEDLE</name>
<accession>A0A2X4W8D0</accession>
<dbReference type="AlphaFoldDB" id="A0A2X4W8D0"/>
<dbReference type="RefSeq" id="WP_082788645.1">
    <property type="nucleotide sequence ID" value="NZ_CBCSGM010000001.1"/>
</dbReference>
<protein>
    <submittedName>
        <fullName evidence="1">Spore germination protein</fullName>
    </submittedName>
</protein>
<proteinExistence type="predicted"/>
<evidence type="ECO:0000313" key="1">
    <source>
        <dbReference type="EMBL" id="SQI60907.1"/>
    </source>
</evidence>
<reference evidence="1 2" key="1">
    <citation type="submission" date="2018-06" db="EMBL/GenBank/DDBJ databases">
        <authorList>
            <consortium name="Pathogen Informatics"/>
            <person name="Doyle S."/>
        </authorList>
    </citation>
    <scope>NUCLEOTIDE SEQUENCE [LARGE SCALE GENOMIC DNA]</scope>
    <source>
        <strain evidence="1 2">NCTC4824</strain>
    </source>
</reference>
<keyword evidence="2" id="KW-1185">Reference proteome</keyword>
<organism evidence="1 2">
    <name type="scientific">Lederbergia lenta</name>
    <name type="common">Bacillus lentus</name>
    <dbReference type="NCBI Taxonomy" id="1467"/>
    <lineage>
        <taxon>Bacteria</taxon>
        <taxon>Bacillati</taxon>
        <taxon>Bacillota</taxon>
        <taxon>Bacilli</taxon>
        <taxon>Bacillales</taxon>
        <taxon>Bacillaceae</taxon>
        <taxon>Lederbergia</taxon>
    </lineage>
</organism>
<sequence>MSKRNSFIEKMEVISLISGSVVEVGDSVQLSSLSNVVAVNRETEIFYGNEGDFNAIPLFSEIIPTPDLPYVKPIIKKHNELADIKVRKIAVKGISASAILQVGNTKNVVMESRVWHQRQLEQHTNHHPIRKE</sequence>
<dbReference type="EMBL" id="LS483476">
    <property type="protein sequence ID" value="SQI60907.1"/>
    <property type="molecule type" value="Genomic_DNA"/>
</dbReference>